<dbReference type="EMBL" id="UINC01151714">
    <property type="protein sequence ID" value="SVD45475.1"/>
    <property type="molecule type" value="Genomic_DNA"/>
</dbReference>
<accession>A0A382VHH5</accession>
<proteinExistence type="predicted"/>
<name>A0A382VHH5_9ZZZZ</name>
<dbReference type="AlphaFoldDB" id="A0A382VHH5"/>
<evidence type="ECO:0000313" key="1">
    <source>
        <dbReference type="EMBL" id="SVD45475.1"/>
    </source>
</evidence>
<reference evidence="1" key="1">
    <citation type="submission" date="2018-05" db="EMBL/GenBank/DDBJ databases">
        <authorList>
            <person name="Lanie J.A."/>
            <person name="Ng W.-L."/>
            <person name="Kazmierczak K.M."/>
            <person name="Andrzejewski T.M."/>
            <person name="Davidsen T.M."/>
            <person name="Wayne K.J."/>
            <person name="Tettelin H."/>
            <person name="Glass J.I."/>
            <person name="Rusch D."/>
            <person name="Podicherti R."/>
            <person name="Tsui H.-C.T."/>
            <person name="Winkler M.E."/>
        </authorList>
    </citation>
    <scope>NUCLEOTIDE SEQUENCE</scope>
</reference>
<gene>
    <name evidence="1" type="ORF">METZ01_LOCUS398329</name>
</gene>
<sequence length="77" mass="8757">MVPVILQLRIGSLHLSGKSAHLVSILSILEHIIIRLQQVLEIELFRLTITRTRTNSTHIEIVKKNLMCPCFAIICLL</sequence>
<organism evidence="1">
    <name type="scientific">marine metagenome</name>
    <dbReference type="NCBI Taxonomy" id="408172"/>
    <lineage>
        <taxon>unclassified sequences</taxon>
        <taxon>metagenomes</taxon>
        <taxon>ecological metagenomes</taxon>
    </lineage>
</organism>
<protein>
    <submittedName>
        <fullName evidence="1">Uncharacterized protein</fullName>
    </submittedName>
</protein>